<dbReference type="InterPro" id="IPR035892">
    <property type="entry name" value="C2_domain_sf"/>
</dbReference>
<keyword evidence="3" id="KW-1185">Reference proteome</keyword>
<dbReference type="PRINTS" id="PR00360">
    <property type="entry name" value="C2DOMAIN"/>
</dbReference>
<gene>
    <name evidence="2" type="ORF">TPAB3V08_LOCUS769</name>
</gene>
<protein>
    <recommendedName>
        <fullName evidence="1">C2 domain-containing protein</fullName>
    </recommendedName>
</protein>
<dbReference type="PANTHER" id="PTHR10480">
    <property type="entry name" value="PROTEIN UNC-13 HOMOLOG"/>
    <property type="match status" value="1"/>
</dbReference>
<feature type="domain" description="C2" evidence="1">
    <location>
        <begin position="30"/>
        <end position="157"/>
    </location>
</feature>
<dbReference type="SUPFAM" id="SSF49562">
    <property type="entry name" value="C2 domain (Calcium/lipid-binding domain, CaLB)"/>
    <property type="match status" value="1"/>
</dbReference>
<comment type="caution">
    <text evidence="2">The sequence shown here is derived from an EMBL/GenBank/DDBJ whole genome shotgun (WGS) entry which is preliminary data.</text>
</comment>
<organism evidence="2 3">
    <name type="scientific">Timema podura</name>
    <name type="common">Walking stick</name>
    <dbReference type="NCBI Taxonomy" id="61482"/>
    <lineage>
        <taxon>Eukaryota</taxon>
        <taxon>Metazoa</taxon>
        <taxon>Ecdysozoa</taxon>
        <taxon>Arthropoda</taxon>
        <taxon>Hexapoda</taxon>
        <taxon>Insecta</taxon>
        <taxon>Pterygota</taxon>
        <taxon>Neoptera</taxon>
        <taxon>Polyneoptera</taxon>
        <taxon>Phasmatodea</taxon>
        <taxon>Timematodea</taxon>
        <taxon>Timematoidea</taxon>
        <taxon>Timematidae</taxon>
        <taxon>Timema</taxon>
    </lineage>
</organism>
<evidence type="ECO:0000259" key="1">
    <source>
        <dbReference type="PROSITE" id="PS50004"/>
    </source>
</evidence>
<dbReference type="Proteomes" id="UP001153148">
    <property type="component" value="Unassembled WGS sequence"/>
</dbReference>
<name>A0ABN7ND11_TIMPD</name>
<dbReference type="Pfam" id="PF00168">
    <property type="entry name" value="C2"/>
    <property type="match status" value="1"/>
</dbReference>
<dbReference type="EMBL" id="CAJPIN010000623">
    <property type="protein sequence ID" value="CAG2053720.1"/>
    <property type="molecule type" value="Genomic_DNA"/>
</dbReference>
<dbReference type="InterPro" id="IPR000008">
    <property type="entry name" value="C2_dom"/>
</dbReference>
<evidence type="ECO:0000313" key="2">
    <source>
        <dbReference type="EMBL" id="CAG2053720.1"/>
    </source>
</evidence>
<dbReference type="SMART" id="SM00239">
    <property type="entry name" value="C2"/>
    <property type="match status" value="1"/>
</dbReference>
<dbReference type="PANTHER" id="PTHR10480:SF12">
    <property type="entry name" value="UNC-13, ISOFORM E"/>
    <property type="match status" value="1"/>
</dbReference>
<reference evidence="2" key="1">
    <citation type="submission" date="2021-03" db="EMBL/GenBank/DDBJ databases">
        <authorList>
            <person name="Tran Van P."/>
        </authorList>
    </citation>
    <scope>NUCLEOTIDE SEQUENCE</scope>
</reference>
<evidence type="ECO:0000313" key="3">
    <source>
        <dbReference type="Proteomes" id="UP001153148"/>
    </source>
</evidence>
<dbReference type="InterPro" id="IPR027080">
    <property type="entry name" value="Unc-13"/>
</dbReference>
<dbReference type="Gene3D" id="2.60.40.150">
    <property type="entry name" value="C2 domain"/>
    <property type="match status" value="1"/>
</dbReference>
<dbReference type="PROSITE" id="PS50004">
    <property type="entry name" value="C2"/>
    <property type="match status" value="1"/>
</dbReference>
<proteinExistence type="predicted"/>
<sequence>MIVVDFKVFPSCVYDHRNVFGVEDKSHIGHMKAVKQSVLDGTSKWSAKIAITVICAQGLIAKDKSGTSDPYVTVQVGKVKKRTRTMPQELNPVWNEKFYFECHNSSDRIKVRVWDEDNDLKSKLRQKLTRESDDFLGQTIIEHAPDFPCSRSVCQASSITHV</sequence>
<accession>A0ABN7ND11</accession>